<keyword evidence="8 10" id="KW-0594">Phospholipid biosynthesis</keyword>
<keyword evidence="4 10" id="KW-0812">Transmembrane</keyword>
<gene>
    <name evidence="10 11" type="primary">plsY</name>
    <name evidence="11" type="ORF">QEH52_01440</name>
</gene>
<organism evidence="11 12">
    <name type="scientific">Thalassobacterium maritimum</name>
    <dbReference type="NCBI Taxonomy" id="3041265"/>
    <lineage>
        <taxon>Bacteria</taxon>
        <taxon>Pseudomonadati</taxon>
        <taxon>Verrucomicrobiota</taxon>
        <taxon>Opitutia</taxon>
        <taxon>Puniceicoccales</taxon>
        <taxon>Coraliomargaritaceae</taxon>
        <taxon>Thalassobacterium</taxon>
    </lineage>
</organism>
<dbReference type="EMBL" id="JARXHW010000002">
    <property type="protein sequence ID" value="MDQ8206155.1"/>
    <property type="molecule type" value="Genomic_DNA"/>
</dbReference>
<dbReference type="NCBIfam" id="TIGR00023">
    <property type="entry name" value="glycerol-3-phosphate 1-O-acyltransferase PlsY"/>
    <property type="match status" value="1"/>
</dbReference>
<keyword evidence="12" id="KW-1185">Reference proteome</keyword>
<dbReference type="Proteomes" id="UP001225316">
    <property type="component" value="Unassembled WGS sequence"/>
</dbReference>
<evidence type="ECO:0000256" key="5">
    <source>
        <dbReference type="ARBA" id="ARBA00022989"/>
    </source>
</evidence>
<keyword evidence="7 10" id="KW-0472">Membrane</keyword>
<dbReference type="Pfam" id="PF02660">
    <property type="entry name" value="G3P_acyltransf"/>
    <property type="match status" value="1"/>
</dbReference>
<feature type="transmembrane region" description="Helical" evidence="10">
    <location>
        <begin position="83"/>
        <end position="101"/>
    </location>
</feature>
<dbReference type="GO" id="GO:0004366">
    <property type="term" value="F:glycerol-3-phosphate O-acyltransferase activity"/>
    <property type="evidence" value="ECO:0007669"/>
    <property type="project" value="UniProtKB-EC"/>
</dbReference>
<dbReference type="HAMAP" id="MF_01043">
    <property type="entry name" value="PlsY"/>
    <property type="match status" value="1"/>
</dbReference>
<evidence type="ECO:0000313" key="12">
    <source>
        <dbReference type="Proteomes" id="UP001225316"/>
    </source>
</evidence>
<comment type="catalytic activity">
    <reaction evidence="10">
        <text>an acyl phosphate + sn-glycerol 3-phosphate = a 1-acyl-sn-glycero-3-phosphate + phosphate</text>
        <dbReference type="Rhea" id="RHEA:34075"/>
        <dbReference type="ChEBI" id="CHEBI:43474"/>
        <dbReference type="ChEBI" id="CHEBI:57597"/>
        <dbReference type="ChEBI" id="CHEBI:57970"/>
        <dbReference type="ChEBI" id="CHEBI:59918"/>
        <dbReference type="EC" id="2.3.1.275"/>
    </reaction>
</comment>
<feature type="transmembrane region" description="Helical" evidence="10">
    <location>
        <begin position="140"/>
        <end position="159"/>
    </location>
</feature>
<dbReference type="PANTHER" id="PTHR30309">
    <property type="entry name" value="INNER MEMBRANE PROTEIN YGIH"/>
    <property type="match status" value="1"/>
</dbReference>
<evidence type="ECO:0000256" key="2">
    <source>
        <dbReference type="ARBA" id="ARBA00022516"/>
    </source>
</evidence>
<feature type="transmembrane region" description="Helical" evidence="10">
    <location>
        <begin position="113"/>
        <end position="134"/>
    </location>
</feature>
<keyword evidence="11" id="KW-0012">Acyltransferase</keyword>
<name>A0ABU1APT4_9BACT</name>
<reference evidence="11 12" key="1">
    <citation type="submission" date="2023-04" db="EMBL/GenBank/DDBJ databases">
        <title>A novel bacteria isolated from coastal sediment.</title>
        <authorList>
            <person name="Liu X.-J."/>
            <person name="Du Z.-J."/>
        </authorList>
    </citation>
    <scope>NUCLEOTIDE SEQUENCE [LARGE SCALE GENOMIC DNA]</scope>
    <source>
        <strain evidence="11 12">SDUM461003</strain>
    </source>
</reference>
<dbReference type="PANTHER" id="PTHR30309:SF0">
    <property type="entry name" value="GLYCEROL-3-PHOSPHATE ACYLTRANSFERASE-RELATED"/>
    <property type="match status" value="1"/>
</dbReference>
<evidence type="ECO:0000256" key="9">
    <source>
        <dbReference type="ARBA" id="ARBA00023264"/>
    </source>
</evidence>
<evidence type="ECO:0000256" key="6">
    <source>
        <dbReference type="ARBA" id="ARBA00023098"/>
    </source>
</evidence>
<sequence length="196" mass="20854">MAISSILLVVLVGYFLGAISFAVIVARGQGVDIFKEGSGNPGATNVKRVLGAKWGNTVFALDALKGFIAAGWPLLVYGGDNRLAVIGLIAAILGHSFSVFLKFRGGKGVATTIGGLLALMWAVLLIGLVIWLIVFYSSKMVALASILFALSLPVSAYFIHGTQDPRFYLGLILAVLIVVRHRSNIARMFGGKENKF</sequence>
<feature type="transmembrane region" description="Helical" evidence="10">
    <location>
        <begin position="6"/>
        <end position="26"/>
    </location>
</feature>
<keyword evidence="6 10" id="KW-0443">Lipid metabolism</keyword>
<keyword evidence="5 10" id="KW-1133">Transmembrane helix</keyword>
<comment type="subunit">
    <text evidence="10">Probably interacts with PlsX.</text>
</comment>
<evidence type="ECO:0000256" key="7">
    <source>
        <dbReference type="ARBA" id="ARBA00023136"/>
    </source>
</evidence>
<dbReference type="EC" id="2.3.1.275" evidence="10"/>
<evidence type="ECO:0000256" key="4">
    <source>
        <dbReference type="ARBA" id="ARBA00022692"/>
    </source>
</evidence>
<dbReference type="SMART" id="SM01207">
    <property type="entry name" value="G3P_acyltransf"/>
    <property type="match status" value="1"/>
</dbReference>
<comment type="pathway">
    <text evidence="10">Lipid metabolism; phospholipid metabolism.</text>
</comment>
<comment type="function">
    <text evidence="10">Catalyzes the transfer of an acyl group from acyl-phosphate (acyl-PO(4)) to glycerol-3-phosphate (G3P) to form lysophosphatidic acid (LPA). This enzyme utilizes acyl-phosphate as fatty acyl donor, but not acyl-CoA or acyl-ACP.</text>
</comment>
<evidence type="ECO:0000256" key="8">
    <source>
        <dbReference type="ARBA" id="ARBA00023209"/>
    </source>
</evidence>
<keyword evidence="9 10" id="KW-1208">Phospholipid metabolism</keyword>
<evidence type="ECO:0000256" key="10">
    <source>
        <dbReference type="HAMAP-Rule" id="MF_01043"/>
    </source>
</evidence>
<accession>A0ABU1APT4</accession>
<evidence type="ECO:0000256" key="3">
    <source>
        <dbReference type="ARBA" id="ARBA00022679"/>
    </source>
</evidence>
<comment type="subcellular location">
    <subcellularLocation>
        <location evidence="10">Cell membrane</location>
        <topology evidence="10">Multi-pass membrane protein</topology>
    </subcellularLocation>
</comment>
<proteinExistence type="inferred from homology"/>
<protein>
    <recommendedName>
        <fullName evidence="10">Glycerol-3-phosphate acyltransferase</fullName>
    </recommendedName>
    <alternativeName>
        <fullName evidence="10">Acyl-PO4 G3P acyltransferase</fullName>
    </alternativeName>
    <alternativeName>
        <fullName evidence="10">Acyl-phosphate--glycerol-3-phosphate acyltransferase</fullName>
    </alternativeName>
    <alternativeName>
        <fullName evidence="10">G3P acyltransferase</fullName>
        <shortName evidence="10">GPAT</shortName>
        <ecNumber evidence="10">2.3.1.275</ecNumber>
    </alternativeName>
    <alternativeName>
        <fullName evidence="10">Lysophosphatidic acid synthase</fullName>
        <shortName evidence="10">LPA synthase</shortName>
    </alternativeName>
</protein>
<evidence type="ECO:0000256" key="1">
    <source>
        <dbReference type="ARBA" id="ARBA00022475"/>
    </source>
</evidence>
<dbReference type="RefSeq" id="WP_308948155.1">
    <property type="nucleotide sequence ID" value="NZ_JARXHW010000002.1"/>
</dbReference>
<keyword evidence="2 10" id="KW-0444">Lipid biosynthesis</keyword>
<keyword evidence="3 10" id="KW-0808">Transferase</keyword>
<comment type="similarity">
    <text evidence="10">Belongs to the PlsY family.</text>
</comment>
<evidence type="ECO:0000313" key="11">
    <source>
        <dbReference type="EMBL" id="MDQ8206155.1"/>
    </source>
</evidence>
<keyword evidence="1 10" id="KW-1003">Cell membrane</keyword>
<comment type="caution">
    <text evidence="11">The sequence shown here is derived from an EMBL/GenBank/DDBJ whole genome shotgun (WGS) entry which is preliminary data.</text>
</comment>
<dbReference type="InterPro" id="IPR003811">
    <property type="entry name" value="G3P_acylTferase_PlsY"/>
</dbReference>